<organism evidence="1 2">
    <name type="scientific">Candolleomyces eurysporus</name>
    <dbReference type="NCBI Taxonomy" id="2828524"/>
    <lineage>
        <taxon>Eukaryota</taxon>
        <taxon>Fungi</taxon>
        <taxon>Dikarya</taxon>
        <taxon>Basidiomycota</taxon>
        <taxon>Agaricomycotina</taxon>
        <taxon>Agaricomycetes</taxon>
        <taxon>Agaricomycetidae</taxon>
        <taxon>Agaricales</taxon>
        <taxon>Agaricineae</taxon>
        <taxon>Psathyrellaceae</taxon>
        <taxon>Candolleomyces</taxon>
    </lineage>
</organism>
<evidence type="ECO:0000313" key="1">
    <source>
        <dbReference type="EMBL" id="KAJ2929194.1"/>
    </source>
</evidence>
<dbReference type="OrthoDB" id="10362159at2759"/>
<dbReference type="AlphaFoldDB" id="A0A9W8J843"/>
<keyword evidence="2" id="KW-1185">Reference proteome</keyword>
<dbReference type="EMBL" id="JANBPK010000888">
    <property type="protein sequence ID" value="KAJ2929194.1"/>
    <property type="molecule type" value="Genomic_DNA"/>
</dbReference>
<sequence length="50" mass="5298">MDPASFATLIVELAHAQQVVKYLTVASIVLVVADILDSLALEVSLSSTRV</sequence>
<comment type="caution">
    <text evidence="1">The sequence shown here is derived from an EMBL/GenBank/DDBJ whole genome shotgun (WGS) entry which is preliminary data.</text>
</comment>
<gene>
    <name evidence="1" type="ORF">H1R20_g7902</name>
</gene>
<name>A0A9W8J843_9AGAR</name>
<evidence type="ECO:0000313" key="2">
    <source>
        <dbReference type="Proteomes" id="UP001140091"/>
    </source>
</evidence>
<proteinExistence type="predicted"/>
<feature type="non-terminal residue" evidence="1">
    <location>
        <position position="1"/>
    </location>
</feature>
<reference evidence="1" key="1">
    <citation type="submission" date="2022-06" db="EMBL/GenBank/DDBJ databases">
        <title>Genome Sequence of Candolleomyces eurysporus.</title>
        <authorList>
            <person name="Buettner E."/>
        </authorList>
    </citation>
    <scope>NUCLEOTIDE SEQUENCE</scope>
    <source>
        <strain evidence="1">VTCC 930004</strain>
    </source>
</reference>
<accession>A0A9W8J843</accession>
<protein>
    <submittedName>
        <fullName evidence="1">Uncharacterized protein</fullName>
    </submittedName>
</protein>
<dbReference type="Proteomes" id="UP001140091">
    <property type="component" value="Unassembled WGS sequence"/>
</dbReference>